<name>A0ABT9AD25_9BACT</name>
<feature type="transmembrane region" description="Helical" evidence="1">
    <location>
        <begin position="6"/>
        <end position="22"/>
    </location>
</feature>
<evidence type="ECO:0000256" key="1">
    <source>
        <dbReference type="SAM" id="Phobius"/>
    </source>
</evidence>
<accession>A0ABT9AD25</accession>
<comment type="caution">
    <text evidence="2">The sequence shown here is derived from an EMBL/GenBank/DDBJ whole genome shotgun (WGS) entry which is preliminary data.</text>
</comment>
<evidence type="ECO:0000313" key="2">
    <source>
        <dbReference type="EMBL" id="MDO7847754.1"/>
    </source>
</evidence>
<dbReference type="RefSeq" id="WP_305012433.1">
    <property type="nucleotide sequence ID" value="NZ_JAUQSX010000007.1"/>
</dbReference>
<dbReference type="Proteomes" id="UP001167796">
    <property type="component" value="Unassembled WGS sequence"/>
</dbReference>
<organism evidence="2 3">
    <name type="scientific">Hymenobacter mellowenesis</name>
    <dbReference type="NCBI Taxonomy" id="3063995"/>
    <lineage>
        <taxon>Bacteria</taxon>
        <taxon>Pseudomonadati</taxon>
        <taxon>Bacteroidota</taxon>
        <taxon>Cytophagia</taxon>
        <taxon>Cytophagales</taxon>
        <taxon>Hymenobacteraceae</taxon>
        <taxon>Hymenobacter</taxon>
    </lineage>
</organism>
<keyword evidence="3" id="KW-1185">Reference proteome</keyword>
<feature type="transmembrane region" description="Helical" evidence="1">
    <location>
        <begin position="29"/>
        <end position="50"/>
    </location>
</feature>
<keyword evidence="1" id="KW-1133">Transmembrane helix</keyword>
<keyword evidence="1" id="KW-0812">Transmembrane</keyword>
<reference evidence="2" key="1">
    <citation type="submission" date="2023-07" db="EMBL/GenBank/DDBJ databases">
        <authorList>
            <person name="Kim M.K."/>
        </authorList>
    </citation>
    <scope>NUCLEOTIDE SEQUENCE</scope>
    <source>
        <strain evidence="2">M29</strain>
    </source>
</reference>
<sequence>MAEWAFGLLALLGYGIWLYSNRELGGVQLSIAPLIWVLLTALVSLTQLSVLHNPVVSGYSHNDAWVSMNDNLHPESWQLEYKGEDWPFLLTLLAPLLGWLLLKQITEPGALRAWQMRHFRNLGFVVWLALLITSCDTGHRQEYYNQAELPAIGSRVNP</sequence>
<evidence type="ECO:0000313" key="3">
    <source>
        <dbReference type="Proteomes" id="UP001167796"/>
    </source>
</evidence>
<protein>
    <submittedName>
        <fullName evidence="2">Uncharacterized protein</fullName>
    </submittedName>
</protein>
<proteinExistence type="predicted"/>
<keyword evidence="1" id="KW-0472">Membrane</keyword>
<gene>
    <name evidence="2" type="ORF">Q5H92_15405</name>
</gene>
<dbReference type="EMBL" id="JAUQSX010000007">
    <property type="protein sequence ID" value="MDO7847754.1"/>
    <property type="molecule type" value="Genomic_DNA"/>
</dbReference>
<feature type="transmembrane region" description="Helical" evidence="1">
    <location>
        <begin position="86"/>
        <end position="102"/>
    </location>
</feature>